<keyword evidence="8" id="KW-1185">Reference proteome</keyword>
<sequence>MQYAALQVALGNEPNPYQQRPNQPNQPIPEQHRPNQPHQPIPPQQRSNPPHQPFHPQPRPNPPQPSLNTPHPSPNTNSQPNPVNEQEEILLSDSESVHIDSMTDSESESDDNLEEGGDKGASHVEDSDRSGGDELLSDVNEDNISEDVVREIGSEEESDSNNTDQPFRGRAFRFGDDGKIHLEVDQLYRNMRHFRQVIFDYSVQEGFMLNRIKNESMRITCGCATQGCPWRVHGSPTYDRVTFMILHSIVLRTCSLDVPDHTLYKAKNYALCIGEKEHIRSYNMLYRYAEFEVLDDQRQLVVDLGKKICKCGFWAVSGYPCRHALACILKRRDSVEGYVHDYLKKTAYLRTYSHVLHPIPDENLWPQSDSQTVLPPIKNKRAGRPKKQRIRGATESRRVQRSIGFRCSKCKEVGHNSRTCQNRDQPAESKRKQVGSSSAGAATNSQASPPSSQMMPPNTGTVTSEGRYNVQYCYAVVVKDCKGLRFCSCVDFAVDVKILKD</sequence>
<comment type="caution">
    <text evidence="7">The sequence shown here is derived from an EMBL/GenBank/DDBJ whole genome shotgun (WGS) entry which is preliminary data.</text>
</comment>
<keyword evidence="2 4" id="KW-0863">Zinc-finger</keyword>
<evidence type="ECO:0000256" key="3">
    <source>
        <dbReference type="ARBA" id="ARBA00022833"/>
    </source>
</evidence>
<dbReference type="InterPro" id="IPR004332">
    <property type="entry name" value="Transposase_MuDR"/>
</dbReference>
<feature type="region of interest" description="Disordered" evidence="5">
    <location>
        <begin position="416"/>
        <end position="460"/>
    </location>
</feature>
<dbReference type="Pfam" id="PF04434">
    <property type="entry name" value="SWIM"/>
    <property type="match status" value="1"/>
</dbReference>
<organism evidence="7 8">
    <name type="scientific">Xanthoceras sorbifolium</name>
    <dbReference type="NCBI Taxonomy" id="99658"/>
    <lineage>
        <taxon>Eukaryota</taxon>
        <taxon>Viridiplantae</taxon>
        <taxon>Streptophyta</taxon>
        <taxon>Embryophyta</taxon>
        <taxon>Tracheophyta</taxon>
        <taxon>Spermatophyta</taxon>
        <taxon>Magnoliopsida</taxon>
        <taxon>eudicotyledons</taxon>
        <taxon>Gunneridae</taxon>
        <taxon>Pentapetalae</taxon>
        <taxon>rosids</taxon>
        <taxon>malvids</taxon>
        <taxon>Sapindales</taxon>
        <taxon>Sapindaceae</taxon>
        <taxon>Xanthoceroideae</taxon>
        <taxon>Xanthoceras</taxon>
    </lineage>
</organism>
<dbReference type="EMBL" id="JAFEMO010000013">
    <property type="protein sequence ID" value="KAH7550623.1"/>
    <property type="molecule type" value="Genomic_DNA"/>
</dbReference>
<feature type="compositionally biased region" description="Acidic residues" evidence="5">
    <location>
        <begin position="103"/>
        <end position="115"/>
    </location>
</feature>
<evidence type="ECO:0000259" key="6">
    <source>
        <dbReference type="PROSITE" id="PS50966"/>
    </source>
</evidence>
<dbReference type="PANTHER" id="PTHR31973">
    <property type="entry name" value="POLYPROTEIN, PUTATIVE-RELATED"/>
    <property type="match status" value="1"/>
</dbReference>
<evidence type="ECO:0000313" key="7">
    <source>
        <dbReference type="EMBL" id="KAH7550623.1"/>
    </source>
</evidence>
<feature type="region of interest" description="Disordered" evidence="5">
    <location>
        <begin position="151"/>
        <end position="170"/>
    </location>
</feature>
<feature type="compositionally biased region" description="Pro residues" evidence="5">
    <location>
        <begin position="50"/>
        <end position="65"/>
    </location>
</feature>
<feature type="region of interest" description="Disordered" evidence="5">
    <location>
        <begin position="1"/>
        <end position="144"/>
    </location>
</feature>
<evidence type="ECO:0000256" key="2">
    <source>
        <dbReference type="ARBA" id="ARBA00022771"/>
    </source>
</evidence>
<evidence type="ECO:0000256" key="4">
    <source>
        <dbReference type="PROSITE-ProRule" id="PRU00325"/>
    </source>
</evidence>
<dbReference type="InterPro" id="IPR007527">
    <property type="entry name" value="Znf_SWIM"/>
</dbReference>
<feature type="compositionally biased region" description="Polar residues" evidence="5">
    <location>
        <begin position="75"/>
        <end position="84"/>
    </location>
</feature>
<dbReference type="Pfam" id="PF03108">
    <property type="entry name" value="DBD_Tnp_Mut"/>
    <property type="match status" value="1"/>
</dbReference>
<evidence type="ECO:0000256" key="5">
    <source>
        <dbReference type="SAM" id="MobiDB-lite"/>
    </source>
</evidence>
<feature type="domain" description="SWIM-type" evidence="6">
    <location>
        <begin position="300"/>
        <end position="332"/>
    </location>
</feature>
<feature type="compositionally biased region" description="Basic and acidic residues" evidence="5">
    <location>
        <begin position="116"/>
        <end position="132"/>
    </location>
</feature>
<feature type="compositionally biased region" description="Low complexity" evidence="5">
    <location>
        <begin position="12"/>
        <end position="36"/>
    </location>
</feature>
<feature type="compositionally biased region" description="Low complexity" evidence="5">
    <location>
        <begin position="445"/>
        <end position="457"/>
    </location>
</feature>
<dbReference type="PROSITE" id="PS50966">
    <property type="entry name" value="ZF_SWIM"/>
    <property type="match status" value="1"/>
</dbReference>
<accession>A0ABQ8H9N4</accession>
<name>A0ABQ8H9N4_9ROSI</name>
<proteinExistence type="predicted"/>
<feature type="compositionally biased region" description="Polar residues" evidence="5">
    <location>
        <begin position="434"/>
        <end position="444"/>
    </location>
</feature>
<dbReference type="InterPro" id="IPR006564">
    <property type="entry name" value="Znf_PMZ"/>
</dbReference>
<reference evidence="7 8" key="1">
    <citation type="submission" date="2021-02" db="EMBL/GenBank/DDBJ databases">
        <title>Plant Genome Project.</title>
        <authorList>
            <person name="Zhang R.-G."/>
        </authorList>
    </citation>
    <scope>NUCLEOTIDE SEQUENCE [LARGE SCALE GENOMIC DNA]</scope>
    <source>
        <tissue evidence="7">Leaves</tissue>
    </source>
</reference>
<dbReference type="PANTHER" id="PTHR31973:SF187">
    <property type="entry name" value="MUTATOR TRANSPOSASE MUDRA PROTEIN"/>
    <property type="match status" value="1"/>
</dbReference>
<feature type="region of interest" description="Disordered" evidence="5">
    <location>
        <begin position="365"/>
        <end position="398"/>
    </location>
</feature>
<dbReference type="Proteomes" id="UP000827721">
    <property type="component" value="Unassembled WGS sequence"/>
</dbReference>
<evidence type="ECO:0000313" key="8">
    <source>
        <dbReference type="Proteomes" id="UP000827721"/>
    </source>
</evidence>
<keyword evidence="1" id="KW-0479">Metal-binding</keyword>
<feature type="compositionally biased region" description="Acidic residues" evidence="5">
    <location>
        <begin position="135"/>
        <end position="144"/>
    </location>
</feature>
<protein>
    <recommendedName>
        <fullName evidence="6">SWIM-type domain-containing protein</fullName>
    </recommendedName>
</protein>
<dbReference type="SMART" id="SM00575">
    <property type="entry name" value="ZnF_PMZ"/>
    <property type="match status" value="1"/>
</dbReference>
<gene>
    <name evidence="7" type="ORF">JRO89_XS13G0233500</name>
</gene>
<feature type="compositionally biased region" description="Basic residues" evidence="5">
    <location>
        <begin position="378"/>
        <end position="390"/>
    </location>
</feature>
<evidence type="ECO:0000256" key="1">
    <source>
        <dbReference type="ARBA" id="ARBA00022723"/>
    </source>
</evidence>
<keyword evidence="3" id="KW-0862">Zinc</keyword>